<evidence type="ECO:0000313" key="1">
    <source>
        <dbReference type="EMBL" id="MFC1428608.1"/>
    </source>
</evidence>
<dbReference type="EMBL" id="JBHEZY010000024">
    <property type="protein sequence ID" value="MFC1436070.1"/>
    <property type="molecule type" value="Genomic_DNA"/>
</dbReference>
<gene>
    <name evidence="1" type="ORF">ACEZCY_36140</name>
    <name evidence="2" type="ORF">ACEZDB_36095</name>
</gene>
<evidence type="ECO:0000313" key="2">
    <source>
        <dbReference type="EMBL" id="MFC1436070.1"/>
    </source>
</evidence>
<dbReference type="Proteomes" id="UP001592530">
    <property type="component" value="Unassembled WGS sequence"/>
</dbReference>
<reference evidence="3 4" key="1">
    <citation type="submission" date="2024-09" db="EMBL/GenBank/DDBJ databases">
        <authorList>
            <person name="Lee S.D."/>
        </authorList>
    </citation>
    <scope>NUCLEOTIDE SEQUENCE [LARGE SCALE GENOMIC DNA]</scope>
    <source>
        <strain evidence="1 3">N1-12</strain>
        <strain evidence="2 4">N1-3</strain>
    </source>
</reference>
<evidence type="ECO:0000313" key="3">
    <source>
        <dbReference type="Proteomes" id="UP001592529"/>
    </source>
</evidence>
<accession>A0ABV6WSB9</accession>
<dbReference type="RefSeq" id="WP_380528114.1">
    <property type="nucleotide sequence ID" value="NZ_JBHEZY010000024.1"/>
</dbReference>
<proteinExistence type="predicted"/>
<evidence type="ECO:0000313" key="4">
    <source>
        <dbReference type="Proteomes" id="UP001592530"/>
    </source>
</evidence>
<comment type="caution">
    <text evidence="1">The sequence shown here is derived from an EMBL/GenBank/DDBJ whole genome shotgun (WGS) entry which is preliminary data.</text>
</comment>
<protein>
    <recommendedName>
        <fullName evidence="5">FXSXX-COOH protein</fullName>
    </recommendedName>
</protein>
<dbReference type="Proteomes" id="UP001592529">
    <property type="component" value="Unassembled WGS sequence"/>
</dbReference>
<sequence length="56" mass="5879">MTAESANADGPEFRSVGVEIVCHPDVADQILAQLRDAVADILDGYGEDDIADYGIG</sequence>
<dbReference type="EMBL" id="JBHFAA010000025">
    <property type="protein sequence ID" value="MFC1428608.1"/>
    <property type="molecule type" value="Genomic_DNA"/>
</dbReference>
<keyword evidence="3" id="KW-1185">Reference proteome</keyword>
<organism evidence="1 3">
    <name type="scientific">Streptacidiphilus alkalitolerans</name>
    <dbReference type="NCBI Taxonomy" id="3342712"/>
    <lineage>
        <taxon>Bacteria</taxon>
        <taxon>Bacillati</taxon>
        <taxon>Actinomycetota</taxon>
        <taxon>Actinomycetes</taxon>
        <taxon>Kitasatosporales</taxon>
        <taxon>Streptomycetaceae</taxon>
        <taxon>Streptacidiphilus</taxon>
    </lineage>
</organism>
<evidence type="ECO:0008006" key="5">
    <source>
        <dbReference type="Google" id="ProtNLM"/>
    </source>
</evidence>
<name>A0ABV6WSB9_9ACTN</name>